<keyword evidence="8" id="KW-0949">S-adenosyl-L-methionine</keyword>
<sequence>MSIKKLKAKSKESQSVRIIGGTWRSRKILFAEVPGLRPTGDRIRETLFNWLATNISGAHCLDLFAGSGVLGFEALSRGAARCTSLESHPTAAKKLQSAKVALSADINIVNTNSLSFLAKPSSGQEFDIVFIDPPFEAGILNQSCSLLEKNGWLAVNASIYCELHLTDNTFVPPLNWQQVQDRHAGQVRYCLFSRIEPSNQIE</sequence>
<keyword evidence="5 8" id="KW-0489">Methyltransferase</keyword>
<evidence type="ECO:0000256" key="6">
    <source>
        <dbReference type="ARBA" id="ARBA00022679"/>
    </source>
</evidence>
<dbReference type="PROSITE" id="PS00092">
    <property type="entry name" value="N6_MTASE"/>
    <property type="match status" value="1"/>
</dbReference>
<accession>A0A0R2UBW1</accession>
<comment type="similarity">
    <text evidence="2 8">Belongs to the methyltransferase superfamily. RsmD family.</text>
</comment>
<evidence type="ECO:0000256" key="4">
    <source>
        <dbReference type="ARBA" id="ARBA00013682"/>
    </source>
</evidence>
<keyword evidence="6 8" id="KW-0808">Transferase</keyword>
<dbReference type="Pfam" id="PF03602">
    <property type="entry name" value="Cons_hypoth95"/>
    <property type="match status" value="1"/>
</dbReference>
<evidence type="ECO:0000256" key="5">
    <source>
        <dbReference type="ARBA" id="ARBA00022603"/>
    </source>
</evidence>
<comment type="caution">
    <text evidence="9">The sequence shown here is derived from an EMBL/GenBank/DDBJ whole genome shotgun (WGS) entry which is preliminary data.</text>
</comment>
<evidence type="ECO:0000256" key="2">
    <source>
        <dbReference type="ARBA" id="ARBA00005269"/>
    </source>
</evidence>
<dbReference type="CDD" id="cd02440">
    <property type="entry name" value="AdoMet_MTases"/>
    <property type="match status" value="1"/>
</dbReference>
<comment type="function">
    <text evidence="1 8">Specifically methylates the guanine in position 966 of 16S rRNA in the assembled 30S particle.</text>
</comment>
<dbReference type="PANTHER" id="PTHR43542:SF1">
    <property type="entry name" value="METHYLTRANSFERASE"/>
    <property type="match status" value="1"/>
</dbReference>
<evidence type="ECO:0000256" key="8">
    <source>
        <dbReference type="PIRNR" id="PIRNR004553"/>
    </source>
</evidence>
<gene>
    <name evidence="9" type="ORF">ABS24_02550</name>
</gene>
<evidence type="ECO:0000256" key="7">
    <source>
        <dbReference type="ARBA" id="ARBA00048326"/>
    </source>
</evidence>
<dbReference type="SUPFAM" id="SSF53335">
    <property type="entry name" value="S-adenosyl-L-methionine-dependent methyltransferases"/>
    <property type="match status" value="1"/>
</dbReference>
<dbReference type="PANTHER" id="PTHR43542">
    <property type="entry name" value="METHYLTRANSFERASE"/>
    <property type="match status" value="1"/>
</dbReference>
<proteinExistence type="inferred from homology"/>
<dbReference type="GO" id="GO:0052913">
    <property type="term" value="F:16S rRNA (guanine(966)-N(2))-methyltransferase activity"/>
    <property type="evidence" value="ECO:0007669"/>
    <property type="project" value="UniProtKB-EC"/>
</dbReference>
<dbReference type="InterPro" id="IPR004398">
    <property type="entry name" value="RNA_MeTrfase_RsmD"/>
</dbReference>
<dbReference type="EMBL" id="LICA01000041">
    <property type="protein sequence ID" value="KRO96724.1"/>
    <property type="molecule type" value="Genomic_DNA"/>
</dbReference>
<organism evidence="9 10">
    <name type="scientific">SAR92 bacterium BACL26 MAG-121220-bin70</name>
    <dbReference type="NCBI Taxonomy" id="1655626"/>
    <lineage>
        <taxon>Bacteria</taxon>
        <taxon>Pseudomonadati</taxon>
        <taxon>Pseudomonadota</taxon>
        <taxon>Gammaproteobacteria</taxon>
        <taxon>Cellvibrionales</taxon>
        <taxon>Porticoccaceae</taxon>
        <taxon>SAR92 clade</taxon>
    </lineage>
</organism>
<dbReference type="Proteomes" id="UP000051213">
    <property type="component" value="Unassembled WGS sequence"/>
</dbReference>
<keyword evidence="8" id="KW-0698">rRNA processing</keyword>
<evidence type="ECO:0000256" key="3">
    <source>
        <dbReference type="ARBA" id="ARBA00012141"/>
    </source>
</evidence>
<dbReference type="NCBIfam" id="TIGR00095">
    <property type="entry name" value="16S rRNA (guanine(966)-N(2))-methyltransferase RsmD"/>
    <property type="match status" value="1"/>
</dbReference>
<comment type="catalytic activity">
    <reaction evidence="7 8">
        <text>guanosine(966) in 16S rRNA + S-adenosyl-L-methionine = N(2)-methylguanosine(966) in 16S rRNA + S-adenosyl-L-homocysteine + H(+)</text>
        <dbReference type="Rhea" id="RHEA:23548"/>
        <dbReference type="Rhea" id="RHEA-COMP:10211"/>
        <dbReference type="Rhea" id="RHEA-COMP:10212"/>
        <dbReference type="ChEBI" id="CHEBI:15378"/>
        <dbReference type="ChEBI" id="CHEBI:57856"/>
        <dbReference type="ChEBI" id="CHEBI:59789"/>
        <dbReference type="ChEBI" id="CHEBI:74269"/>
        <dbReference type="ChEBI" id="CHEBI:74481"/>
        <dbReference type="EC" id="2.1.1.171"/>
    </reaction>
</comment>
<dbReference type="EC" id="2.1.1.171" evidence="3 8"/>
<dbReference type="InterPro" id="IPR029063">
    <property type="entry name" value="SAM-dependent_MTases_sf"/>
</dbReference>
<dbReference type="GO" id="GO:0003676">
    <property type="term" value="F:nucleic acid binding"/>
    <property type="evidence" value="ECO:0007669"/>
    <property type="project" value="InterPro"/>
</dbReference>
<reference evidence="9 10" key="1">
    <citation type="submission" date="2015-10" db="EMBL/GenBank/DDBJ databases">
        <title>Metagenome-Assembled Genomes uncover a global brackish microbiome.</title>
        <authorList>
            <person name="Hugerth L.W."/>
            <person name="Larsson J."/>
            <person name="Alneberg J."/>
            <person name="Lindh M.V."/>
            <person name="Legrand C."/>
            <person name="Pinhassi J."/>
            <person name="Andersson A.F."/>
        </authorList>
    </citation>
    <scope>NUCLEOTIDE SEQUENCE [LARGE SCALE GENOMIC DNA]</scope>
    <source>
        <strain evidence="9">BACL26 MAG-121220-bin70</strain>
    </source>
</reference>
<dbReference type="Gene3D" id="3.40.50.150">
    <property type="entry name" value="Vaccinia Virus protein VP39"/>
    <property type="match status" value="1"/>
</dbReference>
<dbReference type="InterPro" id="IPR002052">
    <property type="entry name" value="DNA_methylase_N6_adenine_CS"/>
</dbReference>
<evidence type="ECO:0000313" key="10">
    <source>
        <dbReference type="Proteomes" id="UP000051213"/>
    </source>
</evidence>
<dbReference type="AlphaFoldDB" id="A0A0R2UBW1"/>
<name>A0A0R2UBW1_9GAMM</name>
<dbReference type="PIRSF" id="PIRSF004553">
    <property type="entry name" value="CHP00095"/>
    <property type="match status" value="1"/>
</dbReference>
<evidence type="ECO:0000313" key="9">
    <source>
        <dbReference type="EMBL" id="KRO96724.1"/>
    </source>
</evidence>
<evidence type="ECO:0000256" key="1">
    <source>
        <dbReference type="ARBA" id="ARBA00002649"/>
    </source>
</evidence>
<protein>
    <recommendedName>
        <fullName evidence="4 8">Ribosomal RNA small subunit methyltransferase D</fullName>
        <ecNumber evidence="3 8">2.1.1.171</ecNumber>
    </recommendedName>
</protein>